<evidence type="ECO:0008006" key="2">
    <source>
        <dbReference type="Google" id="ProtNLM"/>
    </source>
</evidence>
<comment type="caution">
    <text evidence="1">The sequence shown here is derived from an EMBL/GenBank/DDBJ whole genome shotgun (WGS) entry which is preliminary data.</text>
</comment>
<reference evidence="1" key="1">
    <citation type="journal article" date="2014" name="Front. Microbiol.">
        <title>High frequency of phylogenetically diverse reductive dehalogenase-homologous genes in deep subseafloor sedimentary metagenomes.</title>
        <authorList>
            <person name="Kawai M."/>
            <person name="Futagami T."/>
            <person name="Toyoda A."/>
            <person name="Takaki Y."/>
            <person name="Nishi S."/>
            <person name="Hori S."/>
            <person name="Arai W."/>
            <person name="Tsubouchi T."/>
            <person name="Morono Y."/>
            <person name="Uchiyama I."/>
            <person name="Ito T."/>
            <person name="Fujiyama A."/>
            <person name="Inagaki F."/>
            <person name="Takami H."/>
        </authorList>
    </citation>
    <scope>NUCLEOTIDE SEQUENCE</scope>
    <source>
        <strain evidence="1">Expedition CK06-06</strain>
    </source>
</reference>
<accession>X0U9C9</accession>
<proteinExistence type="predicted"/>
<name>X0U9C9_9ZZZZ</name>
<sequence length="107" mass="11684">STGQLEKLASWVSTELGEHIPVHLSAYFPRYKLNAPPTSPEGLDEAAKIFGKKCRYVYLGNIASPSPTKCCSCGEVLVERHGYSVKIRGLDEKGKCSACGADNYFKN</sequence>
<protein>
    <recommendedName>
        <fullName evidence="2">AmmeMemoRadiSam system radical SAM enzyme</fullName>
    </recommendedName>
</protein>
<organism evidence="1">
    <name type="scientific">marine sediment metagenome</name>
    <dbReference type="NCBI Taxonomy" id="412755"/>
    <lineage>
        <taxon>unclassified sequences</taxon>
        <taxon>metagenomes</taxon>
        <taxon>ecological metagenomes</taxon>
    </lineage>
</organism>
<feature type="non-terminal residue" evidence="1">
    <location>
        <position position="1"/>
    </location>
</feature>
<evidence type="ECO:0000313" key="1">
    <source>
        <dbReference type="EMBL" id="GAG02155.1"/>
    </source>
</evidence>
<dbReference type="AlphaFoldDB" id="X0U9C9"/>
<dbReference type="EMBL" id="BARS01025264">
    <property type="protein sequence ID" value="GAG02155.1"/>
    <property type="molecule type" value="Genomic_DNA"/>
</dbReference>
<gene>
    <name evidence="1" type="ORF">S01H1_39951</name>
</gene>